<dbReference type="PROSITE" id="PS51085">
    <property type="entry name" value="2FE2S_FER_2"/>
    <property type="match status" value="1"/>
</dbReference>
<evidence type="ECO:0000313" key="5">
    <source>
        <dbReference type="Proteomes" id="UP000182332"/>
    </source>
</evidence>
<dbReference type="AlphaFoldDB" id="A0A1H9ZKY9"/>
<dbReference type="CDD" id="cd00207">
    <property type="entry name" value="fer2"/>
    <property type="match status" value="1"/>
</dbReference>
<gene>
    <name evidence="4" type="ORF">SAMN05216197_102308</name>
</gene>
<dbReference type="InterPro" id="IPR012675">
    <property type="entry name" value="Beta-grasp_dom_sf"/>
</dbReference>
<evidence type="ECO:0000259" key="3">
    <source>
        <dbReference type="PROSITE" id="PS51384"/>
    </source>
</evidence>
<dbReference type="PANTHER" id="PTHR47354">
    <property type="entry name" value="NADH OXIDOREDUCTASE HCR"/>
    <property type="match status" value="1"/>
</dbReference>
<comment type="cofactor">
    <cofactor evidence="1">
        <name>[2Fe-2S] cluster</name>
        <dbReference type="ChEBI" id="CHEBI:190135"/>
    </cofactor>
</comment>
<dbReference type="Proteomes" id="UP000182332">
    <property type="component" value="Unassembled WGS sequence"/>
</dbReference>
<dbReference type="InterPro" id="IPR017938">
    <property type="entry name" value="Riboflavin_synthase-like_b-brl"/>
</dbReference>
<dbReference type="PANTHER" id="PTHR47354:SF3">
    <property type="entry name" value="OXIDOREDUCTASE-RELATED"/>
    <property type="match status" value="1"/>
</dbReference>
<dbReference type="NCBIfam" id="NF004317">
    <property type="entry name" value="PRK05713.1"/>
    <property type="match status" value="1"/>
</dbReference>
<reference evidence="4 5" key="1">
    <citation type="submission" date="2016-10" db="EMBL/GenBank/DDBJ databases">
        <authorList>
            <person name="de Groot N.N."/>
        </authorList>
    </citation>
    <scope>NUCLEOTIDE SEQUENCE [LARGE SCALE GENOMIC DNA]</scope>
    <source>
        <strain evidence="4 5">DSM 11363</strain>
    </source>
</reference>
<dbReference type="Pfam" id="PF00175">
    <property type="entry name" value="NAD_binding_1"/>
    <property type="match status" value="1"/>
</dbReference>
<evidence type="ECO:0000313" key="4">
    <source>
        <dbReference type="EMBL" id="SES82344.1"/>
    </source>
</evidence>
<name>A0A1H9ZKY9_9PSED</name>
<organism evidence="4 5">
    <name type="scientific">Pseudomonas graminis</name>
    <dbReference type="NCBI Taxonomy" id="158627"/>
    <lineage>
        <taxon>Bacteria</taxon>
        <taxon>Pseudomonadati</taxon>
        <taxon>Pseudomonadota</taxon>
        <taxon>Gammaproteobacteria</taxon>
        <taxon>Pseudomonadales</taxon>
        <taxon>Pseudomonadaceae</taxon>
        <taxon>Pseudomonas</taxon>
    </lineage>
</organism>
<dbReference type="InterPro" id="IPR001041">
    <property type="entry name" value="2Fe-2S_ferredoxin-type"/>
</dbReference>
<dbReference type="Pfam" id="PF00970">
    <property type="entry name" value="FAD_binding_6"/>
    <property type="match status" value="1"/>
</dbReference>
<dbReference type="Gene3D" id="3.40.50.80">
    <property type="entry name" value="Nucleotide-binding domain of ferredoxin-NADP reductase (FNR) module"/>
    <property type="match status" value="1"/>
</dbReference>
<feature type="domain" description="FAD-binding FR-type" evidence="3">
    <location>
        <begin position="89"/>
        <end position="187"/>
    </location>
</feature>
<dbReference type="OrthoDB" id="9806195at2"/>
<dbReference type="SUPFAM" id="SSF63380">
    <property type="entry name" value="Riboflavin synthase domain-like"/>
    <property type="match status" value="1"/>
</dbReference>
<dbReference type="InterPro" id="IPR039261">
    <property type="entry name" value="FNR_nucleotide-bd"/>
</dbReference>
<dbReference type="Gene3D" id="3.10.20.30">
    <property type="match status" value="1"/>
</dbReference>
<dbReference type="SUPFAM" id="SSF54292">
    <property type="entry name" value="2Fe-2S ferredoxin-like"/>
    <property type="match status" value="1"/>
</dbReference>
<proteinExistence type="predicted"/>
<dbReference type="Pfam" id="PF00111">
    <property type="entry name" value="Fer2"/>
    <property type="match status" value="1"/>
</dbReference>
<dbReference type="InterPro" id="IPR001709">
    <property type="entry name" value="Flavoprot_Pyr_Nucl_cyt_Rdtase"/>
</dbReference>
<dbReference type="EMBL" id="FOHW01000002">
    <property type="protein sequence ID" value="SES82344.1"/>
    <property type="molecule type" value="Genomic_DNA"/>
</dbReference>
<dbReference type="RefSeq" id="WP_074884622.1">
    <property type="nucleotide sequence ID" value="NZ_FOHW01000002.1"/>
</dbReference>
<protein>
    <submittedName>
        <fullName evidence="4">NAD(P)H-flavin reductase</fullName>
    </submittedName>
</protein>
<evidence type="ECO:0000256" key="1">
    <source>
        <dbReference type="ARBA" id="ARBA00034078"/>
    </source>
</evidence>
<feature type="domain" description="2Fe-2S ferredoxin-type" evidence="2">
    <location>
        <begin position="2"/>
        <end position="88"/>
    </location>
</feature>
<dbReference type="InterPro" id="IPR036010">
    <property type="entry name" value="2Fe-2S_ferredoxin-like_sf"/>
</dbReference>
<evidence type="ECO:0000259" key="2">
    <source>
        <dbReference type="PROSITE" id="PS51085"/>
    </source>
</evidence>
<accession>A0A1H9ZKY9</accession>
<dbReference type="PRINTS" id="PR00371">
    <property type="entry name" value="FPNCR"/>
</dbReference>
<dbReference type="InterPro" id="IPR050415">
    <property type="entry name" value="MRET"/>
</dbReference>
<sequence>MPELRVGDRRWSVTPGTNLLDALNDAGMSVPYSCRAGSCHACMVRCVIGEPLDAAPEALDSERRGQGWRLSCQCQVAGDLAVEVFDPLRDGLPATVVGADWLSPSVLRLRLNPERPLRYRVGQHLLLWTENGVARPYSLASVPGDDPFLEFHIDCLRSGAFADVARTLKNGDPIRLGELQGGALRYDPDWQDRPLLLLAAGTGLAPLWGVLREALRQDHQGDIRVLHLARDAQEHYLTGPLSELAARHSNLSVESIEGSGFAAVLGELRVTSRQTIALVCGSPTSVEAFSKRLFITGLPRGQVLSDEFVERG</sequence>
<dbReference type="SUPFAM" id="SSF52343">
    <property type="entry name" value="Ferredoxin reductase-like, C-terminal NADP-linked domain"/>
    <property type="match status" value="1"/>
</dbReference>
<dbReference type="GO" id="GO:0051536">
    <property type="term" value="F:iron-sulfur cluster binding"/>
    <property type="evidence" value="ECO:0007669"/>
    <property type="project" value="InterPro"/>
</dbReference>
<dbReference type="InterPro" id="IPR008333">
    <property type="entry name" value="Cbr1-like_FAD-bd_dom"/>
</dbReference>
<dbReference type="PROSITE" id="PS51384">
    <property type="entry name" value="FAD_FR"/>
    <property type="match status" value="1"/>
</dbReference>
<dbReference type="InterPro" id="IPR001433">
    <property type="entry name" value="OxRdtase_FAD/NAD-bd"/>
</dbReference>
<dbReference type="Gene3D" id="2.40.30.10">
    <property type="entry name" value="Translation factors"/>
    <property type="match status" value="1"/>
</dbReference>
<dbReference type="InterPro" id="IPR017927">
    <property type="entry name" value="FAD-bd_FR_type"/>
</dbReference>
<dbReference type="GO" id="GO:0016491">
    <property type="term" value="F:oxidoreductase activity"/>
    <property type="evidence" value="ECO:0007669"/>
    <property type="project" value="InterPro"/>
</dbReference>